<feature type="transmembrane region" description="Helical" evidence="7">
    <location>
        <begin position="301"/>
        <end position="321"/>
    </location>
</feature>
<dbReference type="InterPro" id="IPR050833">
    <property type="entry name" value="Poly_Biosynth_Transport"/>
</dbReference>
<keyword evidence="5 7" id="KW-1133">Transmembrane helix</keyword>
<feature type="transmembrane region" description="Helical" evidence="7">
    <location>
        <begin position="91"/>
        <end position="114"/>
    </location>
</feature>
<keyword evidence="9" id="KW-1185">Reference proteome</keyword>
<dbReference type="Pfam" id="PF13440">
    <property type="entry name" value="Polysacc_synt_3"/>
    <property type="match status" value="1"/>
</dbReference>
<evidence type="ECO:0000256" key="3">
    <source>
        <dbReference type="ARBA" id="ARBA00022475"/>
    </source>
</evidence>
<comment type="subcellular location">
    <subcellularLocation>
        <location evidence="1">Cell membrane</location>
        <topology evidence="1">Multi-pass membrane protein</topology>
    </subcellularLocation>
</comment>
<gene>
    <name evidence="8" type="ORF">L288_15825</name>
</gene>
<evidence type="ECO:0000256" key="6">
    <source>
        <dbReference type="ARBA" id="ARBA00023136"/>
    </source>
</evidence>
<organism evidence="8 9">
    <name type="scientific">Sphingobium quisquiliarum P25</name>
    <dbReference type="NCBI Taxonomy" id="1329909"/>
    <lineage>
        <taxon>Bacteria</taxon>
        <taxon>Pseudomonadati</taxon>
        <taxon>Pseudomonadota</taxon>
        <taxon>Alphaproteobacteria</taxon>
        <taxon>Sphingomonadales</taxon>
        <taxon>Sphingomonadaceae</taxon>
        <taxon>Sphingobium</taxon>
    </lineage>
</organism>
<protein>
    <submittedName>
        <fullName evidence="8">Uncharacterized protein</fullName>
    </submittedName>
</protein>
<feature type="transmembrane region" description="Helical" evidence="7">
    <location>
        <begin position="388"/>
        <end position="407"/>
    </location>
</feature>
<dbReference type="PANTHER" id="PTHR30250">
    <property type="entry name" value="PST FAMILY PREDICTED COLANIC ACID TRANSPORTER"/>
    <property type="match status" value="1"/>
</dbReference>
<dbReference type="AlphaFoldDB" id="T0GGF6"/>
<feature type="transmembrane region" description="Helical" evidence="7">
    <location>
        <begin position="184"/>
        <end position="206"/>
    </location>
</feature>
<dbReference type="PATRIC" id="fig|1329909.3.peg.3045"/>
<reference evidence="8 9" key="1">
    <citation type="journal article" date="2013" name="Genome Announc.">
        <title>Draft Genome Sequence of Sphingobium quisquiliarum Strain P25T, a Novel Hexachlorocyclohexane (HCH)-Degrading Bacterium Isolated from an HCH Dumpsite.</title>
        <authorList>
            <person name="Kumar Singh A."/>
            <person name="Sangwan N."/>
            <person name="Sharma A."/>
            <person name="Gupta V."/>
            <person name="Khurana J.P."/>
            <person name="Lal R."/>
        </authorList>
    </citation>
    <scope>NUCLEOTIDE SEQUENCE [LARGE SCALE GENOMIC DNA]</scope>
    <source>
        <strain evidence="8 9">P25</strain>
    </source>
</reference>
<name>T0GGF6_9SPHN</name>
<evidence type="ECO:0000256" key="4">
    <source>
        <dbReference type="ARBA" id="ARBA00022692"/>
    </source>
</evidence>
<evidence type="ECO:0000256" key="2">
    <source>
        <dbReference type="ARBA" id="ARBA00007430"/>
    </source>
</evidence>
<feature type="transmembrane region" description="Helical" evidence="7">
    <location>
        <begin position="451"/>
        <end position="474"/>
    </location>
</feature>
<dbReference type="CDD" id="cd13127">
    <property type="entry name" value="MATE_tuaB_like"/>
    <property type="match status" value="1"/>
</dbReference>
<feature type="transmembrane region" description="Helical" evidence="7">
    <location>
        <begin position="364"/>
        <end position="382"/>
    </location>
</feature>
<feature type="transmembrane region" description="Helical" evidence="7">
    <location>
        <begin position="157"/>
        <end position="178"/>
    </location>
</feature>
<feature type="transmembrane region" description="Helical" evidence="7">
    <location>
        <begin position="419"/>
        <end position="445"/>
    </location>
</feature>
<dbReference type="EMBL" id="ATHO01000143">
    <property type="protein sequence ID" value="EQB02791.1"/>
    <property type="molecule type" value="Genomic_DNA"/>
</dbReference>
<evidence type="ECO:0000256" key="1">
    <source>
        <dbReference type="ARBA" id="ARBA00004651"/>
    </source>
</evidence>
<comment type="similarity">
    <text evidence="2">Belongs to the polysaccharide synthase family.</text>
</comment>
<dbReference type="RefSeq" id="WP_021239219.1">
    <property type="nucleotide sequence ID" value="NZ_ATHO01000143.1"/>
</dbReference>
<keyword evidence="6 7" id="KW-0472">Membrane</keyword>
<evidence type="ECO:0000313" key="9">
    <source>
        <dbReference type="Proteomes" id="UP000015525"/>
    </source>
</evidence>
<evidence type="ECO:0000256" key="7">
    <source>
        <dbReference type="SAM" id="Phobius"/>
    </source>
</evidence>
<evidence type="ECO:0000313" key="8">
    <source>
        <dbReference type="EMBL" id="EQB02791.1"/>
    </source>
</evidence>
<keyword evidence="3" id="KW-1003">Cell membrane</keyword>
<keyword evidence="4 7" id="KW-0812">Transmembrane</keyword>
<feature type="transmembrane region" description="Helical" evidence="7">
    <location>
        <begin position="333"/>
        <end position="352"/>
    </location>
</feature>
<dbReference type="GO" id="GO:0005886">
    <property type="term" value="C:plasma membrane"/>
    <property type="evidence" value="ECO:0007669"/>
    <property type="project" value="UniProtKB-SubCell"/>
</dbReference>
<dbReference type="PANTHER" id="PTHR30250:SF10">
    <property type="entry name" value="LIPOPOLYSACCHARIDE BIOSYNTHESIS PROTEIN WZXC"/>
    <property type="match status" value="1"/>
</dbReference>
<sequence>MQDLSDARIDDSNFGGRIRSAVFWRSGSQIISQVVSWTCTLIVVRLLDPADYGLFAMTQVVLNFMSFMNGYGLVSALVQAPSLEAKQVRQAFGLMLVLNLGLALAQLTLAGVAADYYGQPMVADLLRVQALIYLSTPFISLPEVLIGRSLDFRRSAIVNIVTALIAALTALTGALLGWGVWTLVIAPLVGFWAKAAGNVIVTRFFIWPSFDFRGTGQMIAFGMALLGSQLLIMIQSQSDILIGGRFLGAHELGLYAEALFLTQIFMSRFIPPLNEVAFPAYARMQSDKVLLGRSFRRAARLILLIACPLYLGMAVVAAPLVELLFGSKWLGMAPLVSILALSMPCYALQVLFSPALNAIGLPRLTATISAIGALLMPASFLIGVRMGVMGLAVAWGAGILLLTLATIRIAAPAIGLRPASFAGVILPSLCASLPMALAVHVLGLMLPPLPVAARLGLLVSAGVIIYGVSLFICARETLDELLAMLRGRPLPLKTAG</sequence>
<feature type="transmembrane region" description="Helical" evidence="7">
    <location>
        <begin position="126"/>
        <end position="145"/>
    </location>
</feature>
<accession>T0GGF6</accession>
<comment type="caution">
    <text evidence="8">The sequence shown here is derived from an EMBL/GenBank/DDBJ whole genome shotgun (WGS) entry which is preliminary data.</text>
</comment>
<feature type="transmembrane region" description="Helical" evidence="7">
    <location>
        <begin position="53"/>
        <end position="79"/>
    </location>
</feature>
<proteinExistence type="inferred from homology"/>
<evidence type="ECO:0000256" key="5">
    <source>
        <dbReference type="ARBA" id="ARBA00022989"/>
    </source>
</evidence>
<dbReference type="Proteomes" id="UP000015525">
    <property type="component" value="Unassembled WGS sequence"/>
</dbReference>